<evidence type="ECO:0008006" key="5">
    <source>
        <dbReference type="Google" id="ProtNLM"/>
    </source>
</evidence>
<dbReference type="EMBL" id="RQJO01000010">
    <property type="protein sequence ID" value="RRB01109.1"/>
    <property type="molecule type" value="Genomic_DNA"/>
</dbReference>
<protein>
    <recommendedName>
        <fullName evidence="5">Periplasmic heavy metal sensor</fullName>
    </recommendedName>
</protein>
<feature type="compositionally biased region" description="Low complexity" evidence="1">
    <location>
        <begin position="23"/>
        <end position="38"/>
    </location>
</feature>
<dbReference type="AlphaFoldDB" id="A0A3P1BJ07"/>
<comment type="caution">
    <text evidence="3">The sequence shown here is derived from an EMBL/GenBank/DDBJ whole genome shotgun (WGS) entry which is preliminary data.</text>
</comment>
<keyword evidence="4" id="KW-1185">Reference proteome</keyword>
<proteinExistence type="predicted"/>
<evidence type="ECO:0000313" key="3">
    <source>
        <dbReference type="EMBL" id="RRB01109.1"/>
    </source>
</evidence>
<dbReference type="OrthoDB" id="958085at2"/>
<reference evidence="3 4" key="1">
    <citation type="submission" date="2018-11" db="EMBL/GenBank/DDBJ databases">
        <authorList>
            <person name="Zhou Z."/>
            <person name="Wang G."/>
        </authorList>
    </citation>
    <scope>NUCLEOTIDE SEQUENCE [LARGE SCALE GENOMIC DNA]</scope>
    <source>
        <strain evidence="3 4">KCTC52004</strain>
    </source>
</reference>
<accession>A0A3P1BJ07</accession>
<evidence type="ECO:0000256" key="1">
    <source>
        <dbReference type="SAM" id="MobiDB-lite"/>
    </source>
</evidence>
<gene>
    <name evidence="3" type="ORF">EHT25_23325</name>
</gene>
<feature type="chain" id="PRO_5018172084" description="Periplasmic heavy metal sensor" evidence="2">
    <location>
        <begin position="22"/>
        <end position="137"/>
    </location>
</feature>
<feature type="region of interest" description="Disordered" evidence="1">
    <location>
        <begin position="23"/>
        <end position="45"/>
    </location>
</feature>
<evidence type="ECO:0000313" key="4">
    <source>
        <dbReference type="Proteomes" id="UP000271925"/>
    </source>
</evidence>
<keyword evidence="2" id="KW-0732">Signal</keyword>
<sequence length="137" mass="16008">MKTTILSLVAAALVSINVSLAQRPYNPNANRPNAPFNNTKPGSRFDDVKEDIKIDKLDAIVDLSRKQEKELKRIEDHYDHMELVTMQRRNPQQFQRLQAQKQQEMLDVLNKKQLQKWIAFQQSNNRFDRGNGYGRRG</sequence>
<feature type="signal peptide" evidence="2">
    <location>
        <begin position="1"/>
        <end position="21"/>
    </location>
</feature>
<dbReference type="RefSeq" id="WP_124877571.1">
    <property type="nucleotide sequence ID" value="NZ_RQJO01000010.1"/>
</dbReference>
<name>A0A3P1BJ07_9BACT</name>
<organism evidence="3 4">
    <name type="scientific">Larkinella rosea</name>
    <dbReference type="NCBI Taxonomy" id="2025312"/>
    <lineage>
        <taxon>Bacteria</taxon>
        <taxon>Pseudomonadati</taxon>
        <taxon>Bacteroidota</taxon>
        <taxon>Cytophagia</taxon>
        <taxon>Cytophagales</taxon>
        <taxon>Spirosomataceae</taxon>
        <taxon>Larkinella</taxon>
    </lineage>
</organism>
<evidence type="ECO:0000256" key="2">
    <source>
        <dbReference type="SAM" id="SignalP"/>
    </source>
</evidence>
<dbReference type="Proteomes" id="UP000271925">
    <property type="component" value="Unassembled WGS sequence"/>
</dbReference>